<sequence>MKLVMHARTGNLGVEYTGFLLKTQKPILQTQADSFSCQIGSGAAAKEWPILSIERDSQELFLTCRPFPSDTPFALTAALEDGSLVFTNEDISETLIQGLDQFKALEENGVLYRLYSPAASGPRPLILFLHGGGECGYDNLSQMTGIFGAIKLSESYPDLFVMAPQAPGLLSDMMPDKAAFYRNTFTSFYQPKGTGWHREYLGAVCDIIRRLIREKKVDENRIYVTGASMGGAGTLRALSVGAGLFAAAAPVCPTMIPETYNILCSLTDAKIWISTAYADHTLYRHKYIVDAVMKLKDTGNKNVHLTLYAPEELEKYGLSTDPDMPLSKKLSENHSSWILTYHNEHGIMDWLISQHK</sequence>
<evidence type="ECO:0000313" key="2">
    <source>
        <dbReference type="EMBL" id="HIW81778.1"/>
    </source>
</evidence>
<dbReference type="SUPFAM" id="SSF53474">
    <property type="entry name" value="alpha/beta-Hydrolases"/>
    <property type="match status" value="1"/>
</dbReference>
<organism evidence="2 3">
    <name type="scientific">Candidatus Acetatifactor stercoripullorum</name>
    <dbReference type="NCBI Taxonomy" id="2838414"/>
    <lineage>
        <taxon>Bacteria</taxon>
        <taxon>Bacillati</taxon>
        <taxon>Bacillota</taxon>
        <taxon>Clostridia</taxon>
        <taxon>Lachnospirales</taxon>
        <taxon>Lachnospiraceae</taxon>
        <taxon>Acetatifactor</taxon>
    </lineage>
</organism>
<accession>A0A9D1UC33</accession>
<dbReference type="PANTHER" id="PTHR43037">
    <property type="entry name" value="UNNAMED PRODUCT-RELATED"/>
    <property type="match status" value="1"/>
</dbReference>
<dbReference type="InterPro" id="IPR050955">
    <property type="entry name" value="Plant_Biomass_Hydrol_Est"/>
</dbReference>
<dbReference type="PANTHER" id="PTHR43037:SF1">
    <property type="entry name" value="BLL1128 PROTEIN"/>
    <property type="match status" value="1"/>
</dbReference>
<protein>
    <recommendedName>
        <fullName evidence="4">Peptidase S9 prolyl oligopeptidase catalytic domain-containing protein</fullName>
    </recommendedName>
</protein>
<evidence type="ECO:0008006" key="4">
    <source>
        <dbReference type="Google" id="ProtNLM"/>
    </source>
</evidence>
<evidence type="ECO:0000256" key="1">
    <source>
        <dbReference type="ARBA" id="ARBA00022729"/>
    </source>
</evidence>
<dbReference type="EMBL" id="DXGH01000051">
    <property type="protein sequence ID" value="HIW81778.1"/>
    <property type="molecule type" value="Genomic_DNA"/>
</dbReference>
<evidence type="ECO:0000313" key="3">
    <source>
        <dbReference type="Proteomes" id="UP000824265"/>
    </source>
</evidence>
<dbReference type="AlphaFoldDB" id="A0A9D1UC33"/>
<comment type="caution">
    <text evidence="2">The sequence shown here is derived from an EMBL/GenBank/DDBJ whole genome shotgun (WGS) entry which is preliminary data.</text>
</comment>
<dbReference type="Gene3D" id="3.40.50.1820">
    <property type="entry name" value="alpha/beta hydrolase"/>
    <property type="match status" value="1"/>
</dbReference>
<dbReference type="InterPro" id="IPR029058">
    <property type="entry name" value="AB_hydrolase_fold"/>
</dbReference>
<proteinExistence type="predicted"/>
<reference evidence="2" key="2">
    <citation type="submission" date="2021-04" db="EMBL/GenBank/DDBJ databases">
        <authorList>
            <person name="Gilroy R."/>
        </authorList>
    </citation>
    <scope>NUCLEOTIDE SEQUENCE</scope>
    <source>
        <strain evidence="2">CHK195-6426</strain>
    </source>
</reference>
<reference evidence="2" key="1">
    <citation type="journal article" date="2021" name="PeerJ">
        <title>Extensive microbial diversity within the chicken gut microbiome revealed by metagenomics and culture.</title>
        <authorList>
            <person name="Gilroy R."/>
            <person name="Ravi A."/>
            <person name="Getino M."/>
            <person name="Pursley I."/>
            <person name="Horton D.L."/>
            <person name="Alikhan N.F."/>
            <person name="Baker D."/>
            <person name="Gharbi K."/>
            <person name="Hall N."/>
            <person name="Watson M."/>
            <person name="Adriaenssens E.M."/>
            <person name="Foster-Nyarko E."/>
            <person name="Jarju S."/>
            <person name="Secka A."/>
            <person name="Antonio M."/>
            <person name="Oren A."/>
            <person name="Chaudhuri R.R."/>
            <person name="La Ragione R."/>
            <person name="Hildebrand F."/>
            <person name="Pallen M.J."/>
        </authorList>
    </citation>
    <scope>NUCLEOTIDE SEQUENCE</scope>
    <source>
        <strain evidence="2">CHK195-6426</strain>
    </source>
</reference>
<gene>
    <name evidence="2" type="ORF">H9742_09735</name>
</gene>
<keyword evidence="1" id="KW-0732">Signal</keyword>
<name>A0A9D1UC33_9FIRM</name>
<dbReference type="Proteomes" id="UP000824265">
    <property type="component" value="Unassembled WGS sequence"/>
</dbReference>